<dbReference type="PRINTS" id="PR00131">
    <property type="entry name" value="GLHYDRLASE1"/>
</dbReference>
<evidence type="ECO:0000256" key="5">
    <source>
        <dbReference type="RuleBase" id="RU003690"/>
    </source>
</evidence>
<evidence type="ECO:0000256" key="4">
    <source>
        <dbReference type="PROSITE-ProRule" id="PRU10055"/>
    </source>
</evidence>
<evidence type="ECO:0000313" key="7">
    <source>
        <dbReference type="EMBL" id="MBD1381010.1"/>
    </source>
</evidence>
<dbReference type="SUPFAM" id="SSF51445">
    <property type="entry name" value="(Trans)glycosidases"/>
    <property type="match status" value="1"/>
</dbReference>
<name>A0A926NH70_9BACI</name>
<dbReference type="InterPro" id="IPR001360">
    <property type="entry name" value="Glyco_hydro_1"/>
</dbReference>
<comment type="caution">
    <text evidence="7">The sequence shown here is derived from an EMBL/GenBank/DDBJ whole genome shotgun (WGS) entry which is preliminary data.</text>
</comment>
<feature type="active site" description="Nucleophile" evidence="4">
    <location>
        <position position="370"/>
    </location>
</feature>
<dbReference type="FunFam" id="3.20.20.80:FF:000004">
    <property type="entry name" value="Beta-glucosidase 6-phospho-beta-glucosidase"/>
    <property type="match status" value="1"/>
</dbReference>
<keyword evidence="3 6" id="KW-0326">Glycosidase</keyword>
<proteinExistence type="inferred from homology"/>
<dbReference type="RefSeq" id="WP_191158603.1">
    <property type="nucleotide sequence ID" value="NZ_JACXAI010000014.1"/>
</dbReference>
<evidence type="ECO:0000256" key="1">
    <source>
        <dbReference type="ARBA" id="ARBA00010838"/>
    </source>
</evidence>
<evidence type="ECO:0000256" key="3">
    <source>
        <dbReference type="ARBA" id="ARBA00023295"/>
    </source>
</evidence>
<dbReference type="PROSITE" id="PS00572">
    <property type="entry name" value="GLYCOSYL_HYDROL_F1_1"/>
    <property type="match status" value="1"/>
</dbReference>
<gene>
    <name evidence="7" type="ORF">IC621_12275</name>
</gene>
<protein>
    <submittedName>
        <fullName evidence="7">Glycoside hydrolase family 1 protein</fullName>
    </submittedName>
</protein>
<keyword evidence="8" id="KW-1185">Reference proteome</keyword>
<dbReference type="GO" id="GO:0008422">
    <property type="term" value="F:beta-glucosidase activity"/>
    <property type="evidence" value="ECO:0007669"/>
    <property type="project" value="TreeGrafter"/>
</dbReference>
<evidence type="ECO:0000313" key="8">
    <source>
        <dbReference type="Proteomes" id="UP000626844"/>
    </source>
</evidence>
<dbReference type="Pfam" id="PF00232">
    <property type="entry name" value="Glyco_hydro_1"/>
    <property type="match status" value="1"/>
</dbReference>
<dbReference type="InterPro" id="IPR017853">
    <property type="entry name" value="GH"/>
</dbReference>
<evidence type="ECO:0000256" key="6">
    <source>
        <dbReference type="RuleBase" id="RU004468"/>
    </source>
</evidence>
<reference evidence="7" key="1">
    <citation type="submission" date="2020-09" db="EMBL/GenBank/DDBJ databases">
        <title>A novel bacterium of genus Bacillus, isolated from South China Sea.</title>
        <authorList>
            <person name="Huang H."/>
            <person name="Mo K."/>
            <person name="Hu Y."/>
        </authorList>
    </citation>
    <scope>NUCLEOTIDE SEQUENCE</scope>
    <source>
        <strain evidence="7">IB182487</strain>
    </source>
</reference>
<dbReference type="PANTHER" id="PTHR10353">
    <property type="entry name" value="GLYCOSYL HYDROLASE"/>
    <property type="match status" value="1"/>
</dbReference>
<sequence length="471" mass="53993">MKHAQLKPFPKDFFWGASTSAYQVEGAWNKDGKGPSVMDMRRKYPEGTTDFKVASDHYHRYQEDVALMAEMGFKAYRFSIAWTRIIPNGTGEVNLKGIEFYSNLINELIKYNIEPIVTMYHFDLPYALHERGGWSNRETVNAFVDYAKVLFENYGDRVKYWLTINEQNMMIMHGKALGILDPDLEDADRELYQQNHHMLVAQAKVMDLCHQTLPAALIGPAPNIAYVYPATSNPEDVLASQNFNAIRNWLYLDAAVYGRYNATAWSYLEEKGYVPTIEDGDMETLKKAKPDYIAFNYYATKTVEASVGDGNDKSGTGDQEIVIGEAGVYKGHSNPNLPTNDFGWQIDPVGFRATLREVYDRYQLPIIITENGLGAIDKVEEDGSIRDPYRINYFKQHIEQMQLAITDGVDLFGYCPWSAVDLISTHSGAKKRYGFVFVDREEFDLKELRRIPKQSFYWYKDVIRSNGEKLQ</sequence>
<dbReference type="EMBL" id="JACXAI010000014">
    <property type="protein sequence ID" value="MBD1381010.1"/>
    <property type="molecule type" value="Genomic_DNA"/>
</dbReference>
<dbReference type="PANTHER" id="PTHR10353:SF136">
    <property type="entry name" value="ARYL-PHOSPHO-BETA-D-GLUCOSIDASE BGLC"/>
    <property type="match status" value="1"/>
</dbReference>
<dbReference type="PROSITE" id="PS00653">
    <property type="entry name" value="GLYCOSYL_HYDROL_F1_2"/>
    <property type="match status" value="1"/>
</dbReference>
<dbReference type="InterPro" id="IPR018120">
    <property type="entry name" value="Glyco_hydro_1_AS"/>
</dbReference>
<dbReference type="Proteomes" id="UP000626844">
    <property type="component" value="Unassembled WGS sequence"/>
</dbReference>
<organism evidence="7 8">
    <name type="scientific">Metabacillus arenae</name>
    <dbReference type="NCBI Taxonomy" id="2771434"/>
    <lineage>
        <taxon>Bacteria</taxon>
        <taxon>Bacillati</taxon>
        <taxon>Bacillota</taxon>
        <taxon>Bacilli</taxon>
        <taxon>Bacillales</taxon>
        <taxon>Bacillaceae</taxon>
        <taxon>Metabacillus</taxon>
    </lineage>
</organism>
<dbReference type="InterPro" id="IPR033132">
    <property type="entry name" value="GH_1_N_CS"/>
</dbReference>
<accession>A0A926NH70</accession>
<dbReference type="AlphaFoldDB" id="A0A926NH70"/>
<keyword evidence="2 6" id="KW-0378">Hydrolase</keyword>
<dbReference type="GO" id="GO:0016052">
    <property type="term" value="P:carbohydrate catabolic process"/>
    <property type="evidence" value="ECO:0007669"/>
    <property type="project" value="TreeGrafter"/>
</dbReference>
<evidence type="ECO:0000256" key="2">
    <source>
        <dbReference type="ARBA" id="ARBA00022801"/>
    </source>
</evidence>
<comment type="similarity">
    <text evidence="1 5">Belongs to the glycosyl hydrolase 1 family.</text>
</comment>
<dbReference type="Gene3D" id="3.20.20.80">
    <property type="entry name" value="Glycosidases"/>
    <property type="match status" value="1"/>
</dbReference>
<dbReference type="GO" id="GO:0005829">
    <property type="term" value="C:cytosol"/>
    <property type="evidence" value="ECO:0007669"/>
    <property type="project" value="TreeGrafter"/>
</dbReference>